<accession>A0A1H4GMI9</accession>
<dbReference type="InterPro" id="IPR019861">
    <property type="entry name" value="PorP/SprF_Bacteroidetes"/>
</dbReference>
<name>A0A1H4GMI9_9SPHI</name>
<dbReference type="Proteomes" id="UP000198850">
    <property type="component" value="Unassembled WGS sequence"/>
</dbReference>
<evidence type="ECO:0000313" key="2">
    <source>
        <dbReference type="Proteomes" id="UP000198850"/>
    </source>
</evidence>
<dbReference type="OrthoDB" id="891773at2"/>
<organism evidence="1 2">
    <name type="scientific">Pedobacter hartonius</name>
    <dbReference type="NCBI Taxonomy" id="425514"/>
    <lineage>
        <taxon>Bacteria</taxon>
        <taxon>Pseudomonadati</taxon>
        <taxon>Bacteroidota</taxon>
        <taxon>Sphingobacteriia</taxon>
        <taxon>Sphingobacteriales</taxon>
        <taxon>Sphingobacteriaceae</taxon>
        <taxon>Pedobacter</taxon>
    </lineage>
</organism>
<proteinExistence type="predicted"/>
<dbReference type="NCBIfam" id="TIGR03519">
    <property type="entry name" value="T9SS_PorP_fam"/>
    <property type="match status" value="1"/>
</dbReference>
<gene>
    <name evidence="1" type="ORF">SAMN05443550_110154</name>
</gene>
<evidence type="ECO:0000313" key="1">
    <source>
        <dbReference type="EMBL" id="SEB10220.1"/>
    </source>
</evidence>
<dbReference type="EMBL" id="FNRA01000010">
    <property type="protein sequence ID" value="SEB10220.1"/>
    <property type="molecule type" value="Genomic_DNA"/>
</dbReference>
<dbReference type="AlphaFoldDB" id="A0A1H4GMI9"/>
<protein>
    <submittedName>
        <fullName evidence="1">Type IX secretion system membrane protein, PorP/SprF family</fullName>
    </submittedName>
</protein>
<dbReference type="STRING" id="425514.SAMN05443550_110154"/>
<sequence>MRHLTLTFIFVFLYLCIAVQVKAQRNPLGSQFFNNPYIINPAMAGSEQGLRLNGAFRRQKDAAPGGPQTQNLTAEYGFGKAGAGLNLNNDRAGLLRETRIMATYAYHLPLDGADQYLHFGVSAGLRSQRIDVGDLSGDVGDILIGQYNDRQNYFDGDFGTSYTSGSLTVQAAVLNLKHFFKKDVIEINGRETFYTAVSYRIYLTAAGSADFTPLVAYRGADKADNIWDAGGQLSLADRRVFLSALYHSNDIATFGIGLNYLGKYLISGLYNVNTAGLNENTNGSFEIGFGVKF</sequence>
<dbReference type="RefSeq" id="WP_090558856.1">
    <property type="nucleotide sequence ID" value="NZ_FNRA01000010.1"/>
</dbReference>
<reference evidence="1 2" key="1">
    <citation type="submission" date="2016-10" db="EMBL/GenBank/DDBJ databases">
        <authorList>
            <person name="de Groot N.N."/>
        </authorList>
    </citation>
    <scope>NUCLEOTIDE SEQUENCE [LARGE SCALE GENOMIC DNA]</scope>
    <source>
        <strain evidence="1 2">DSM 19033</strain>
    </source>
</reference>
<keyword evidence="2" id="KW-1185">Reference proteome</keyword>
<dbReference type="Pfam" id="PF11751">
    <property type="entry name" value="PorP_SprF"/>
    <property type="match status" value="1"/>
</dbReference>